<evidence type="ECO:0000256" key="2">
    <source>
        <dbReference type="ARBA" id="ARBA00023002"/>
    </source>
</evidence>
<accession>A0A9D1H4H8</accession>
<dbReference type="GO" id="GO:0070403">
    <property type="term" value="F:NAD+ binding"/>
    <property type="evidence" value="ECO:0007669"/>
    <property type="project" value="InterPro"/>
</dbReference>
<dbReference type="PANTHER" id="PTHR21363:SF0">
    <property type="entry name" value="PREPHENATE DEHYDROGENASE [NADP(+)]"/>
    <property type="match status" value="1"/>
</dbReference>
<evidence type="ECO:0000256" key="1">
    <source>
        <dbReference type="ARBA" id="ARBA00007964"/>
    </source>
</evidence>
<sequence length="287" mass="31915">MKIAVVGMGLIGGSFCRAIKKKTNHICYGWNRSREVIRAALAEEAIDGEIRDLSQLRDFDLVILGFHPELTIRFAKEHIDCFPKNGLTIDTCGVKESILDELQPVFDKAGAPFIGVHPMAGREFSGFSYSLASLYEGASFIMTPSETAKPEHIQLLCDFAREVGFTRIVNTDPKTHDATIAYTSQVAHVLSNAYVKSPTLKNESGFSAGSFKDLSRVARLNADMWTELFMMNRDALVFEIETLAQNLLSYSEALRNGDREQLHSLLKEGSDLKEWSTARDAGQKTDL</sequence>
<proteinExistence type="inferred from homology"/>
<evidence type="ECO:0000313" key="6">
    <source>
        <dbReference type="Proteomes" id="UP000824160"/>
    </source>
</evidence>
<organism evidence="5 6">
    <name type="scientific">Candidatus Faecivivens stercoripullorum</name>
    <dbReference type="NCBI Taxonomy" id="2840805"/>
    <lineage>
        <taxon>Bacteria</taxon>
        <taxon>Bacillati</taxon>
        <taxon>Bacillota</taxon>
        <taxon>Clostridia</taxon>
        <taxon>Eubacteriales</taxon>
        <taxon>Oscillospiraceae</taxon>
        <taxon>Oscillospiraceae incertae sedis</taxon>
        <taxon>Candidatus Faecivivens</taxon>
    </lineage>
</organism>
<reference evidence="5" key="2">
    <citation type="journal article" date="2021" name="PeerJ">
        <title>Extensive microbial diversity within the chicken gut microbiome revealed by metagenomics and culture.</title>
        <authorList>
            <person name="Gilroy R."/>
            <person name="Ravi A."/>
            <person name="Getino M."/>
            <person name="Pursley I."/>
            <person name="Horton D.L."/>
            <person name="Alikhan N.F."/>
            <person name="Baker D."/>
            <person name="Gharbi K."/>
            <person name="Hall N."/>
            <person name="Watson M."/>
            <person name="Adriaenssens E.M."/>
            <person name="Foster-Nyarko E."/>
            <person name="Jarju S."/>
            <person name="Secka A."/>
            <person name="Antonio M."/>
            <person name="Oren A."/>
            <person name="Chaudhuri R.R."/>
            <person name="La Ragione R."/>
            <person name="Hildebrand F."/>
            <person name="Pallen M.J."/>
        </authorList>
    </citation>
    <scope>NUCLEOTIDE SEQUENCE</scope>
    <source>
        <strain evidence="5">ChiBcec7-5410</strain>
    </source>
</reference>
<dbReference type="InterPro" id="IPR046826">
    <property type="entry name" value="PDH_N"/>
</dbReference>
<dbReference type="GO" id="GO:0006571">
    <property type="term" value="P:tyrosine biosynthetic process"/>
    <property type="evidence" value="ECO:0007669"/>
    <property type="project" value="InterPro"/>
</dbReference>
<dbReference type="PANTHER" id="PTHR21363">
    <property type="entry name" value="PREPHENATE DEHYDROGENASE"/>
    <property type="match status" value="1"/>
</dbReference>
<comment type="similarity">
    <text evidence="1">Belongs to the prephenate/arogenate dehydrogenase family.</text>
</comment>
<feature type="domain" description="Prephenate/arogenate dehydrogenase" evidence="4">
    <location>
        <begin position="1"/>
        <end position="284"/>
    </location>
</feature>
<evidence type="ECO:0000313" key="5">
    <source>
        <dbReference type="EMBL" id="HIT93812.1"/>
    </source>
</evidence>
<dbReference type="InterPro" id="IPR036291">
    <property type="entry name" value="NAD(P)-bd_dom_sf"/>
</dbReference>
<dbReference type="GO" id="GO:0008977">
    <property type="term" value="F:prephenate dehydrogenase (NAD+) activity"/>
    <property type="evidence" value="ECO:0007669"/>
    <property type="project" value="InterPro"/>
</dbReference>
<protein>
    <submittedName>
        <fullName evidence="5">Prephenate dehydrogenase</fullName>
    </submittedName>
</protein>
<dbReference type="Pfam" id="PF02153">
    <property type="entry name" value="PDH_N"/>
    <property type="match status" value="1"/>
</dbReference>
<dbReference type="PROSITE" id="PS51176">
    <property type="entry name" value="PDH_ADH"/>
    <property type="match status" value="1"/>
</dbReference>
<dbReference type="InterPro" id="IPR046825">
    <property type="entry name" value="PDH_C"/>
</dbReference>
<comment type="caution">
    <text evidence="5">The sequence shown here is derived from an EMBL/GenBank/DDBJ whole genome shotgun (WGS) entry which is preliminary data.</text>
</comment>
<evidence type="ECO:0000256" key="3">
    <source>
        <dbReference type="ARBA" id="ARBA00029440"/>
    </source>
</evidence>
<dbReference type="SUPFAM" id="SSF51735">
    <property type="entry name" value="NAD(P)-binding Rossmann-fold domains"/>
    <property type="match status" value="1"/>
</dbReference>
<dbReference type="InterPro" id="IPR008927">
    <property type="entry name" value="6-PGluconate_DH-like_C_sf"/>
</dbReference>
<dbReference type="InterPro" id="IPR003099">
    <property type="entry name" value="Prephen_DH"/>
</dbReference>
<dbReference type="Gene3D" id="1.10.3660.10">
    <property type="entry name" value="6-phosphogluconate dehydrogenase C-terminal like domain"/>
    <property type="match status" value="1"/>
</dbReference>
<dbReference type="GO" id="GO:0004665">
    <property type="term" value="F:prephenate dehydrogenase (NADP+) activity"/>
    <property type="evidence" value="ECO:0007669"/>
    <property type="project" value="InterPro"/>
</dbReference>
<dbReference type="AlphaFoldDB" id="A0A9D1H4H8"/>
<dbReference type="SUPFAM" id="SSF48179">
    <property type="entry name" value="6-phosphogluconate dehydrogenase C-terminal domain-like"/>
    <property type="match status" value="1"/>
</dbReference>
<dbReference type="EMBL" id="DVLW01000034">
    <property type="protein sequence ID" value="HIT93812.1"/>
    <property type="molecule type" value="Genomic_DNA"/>
</dbReference>
<dbReference type="Proteomes" id="UP000824160">
    <property type="component" value="Unassembled WGS sequence"/>
</dbReference>
<name>A0A9D1H4H8_9FIRM</name>
<reference evidence="5" key="1">
    <citation type="submission" date="2020-10" db="EMBL/GenBank/DDBJ databases">
        <authorList>
            <person name="Gilroy R."/>
        </authorList>
    </citation>
    <scope>NUCLEOTIDE SEQUENCE</scope>
    <source>
        <strain evidence="5">ChiBcec7-5410</strain>
    </source>
</reference>
<gene>
    <name evidence="5" type="ORF">IAC43_01355</name>
</gene>
<comment type="pathway">
    <text evidence="3">Amino-acid biosynthesis.</text>
</comment>
<evidence type="ECO:0000259" key="4">
    <source>
        <dbReference type="PROSITE" id="PS51176"/>
    </source>
</evidence>
<dbReference type="Pfam" id="PF20463">
    <property type="entry name" value="PDH_C"/>
    <property type="match status" value="1"/>
</dbReference>
<dbReference type="Gene3D" id="3.40.50.720">
    <property type="entry name" value="NAD(P)-binding Rossmann-like Domain"/>
    <property type="match status" value="1"/>
</dbReference>
<keyword evidence="2" id="KW-0560">Oxidoreductase</keyword>
<dbReference type="InterPro" id="IPR050812">
    <property type="entry name" value="Preph/Arog_dehydrog"/>
</dbReference>